<protein>
    <submittedName>
        <fullName evidence="2">Uncharacterized protein</fullName>
    </submittedName>
</protein>
<dbReference type="EMBL" id="JAFJZO010000010">
    <property type="protein sequence ID" value="KAG5510349.1"/>
    <property type="molecule type" value="Genomic_DNA"/>
</dbReference>
<accession>A0A836LFQ6</accession>
<dbReference type="OrthoDB" id="251327at2759"/>
<keyword evidence="3" id="KW-1185">Reference proteome</keyword>
<dbReference type="KEGG" id="phet:94293686"/>
<feature type="transmembrane region" description="Helical" evidence="1">
    <location>
        <begin position="6"/>
        <end position="27"/>
    </location>
</feature>
<gene>
    <name evidence="2" type="ORF">JKF63_07678</name>
</gene>
<reference evidence="2 3" key="1">
    <citation type="submission" date="2021-02" db="EMBL/GenBank/DDBJ databases">
        <title>Porcisia hertigi Genome sequencing and assembly.</title>
        <authorList>
            <person name="Almutairi H."/>
            <person name="Gatherer D."/>
        </authorList>
    </citation>
    <scope>NUCLEOTIDE SEQUENCE [LARGE SCALE GENOMIC DNA]</scope>
    <source>
        <strain evidence="2 3">C119</strain>
    </source>
</reference>
<comment type="caution">
    <text evidence="2">The sequence shown here is derived from an EMBL/GenBank/DDBJ whole genome shotgun (WGS) entry which is preliminary data.</text>
</comment>
<dbReference type="GeneID" id="94293686"/>
<keyword evidence="1" id="KW-0472">Membrane</keyword>
<feature type="transmembrane region" description="Helical" evidence="1">
    <location>
        <begin position="34"/>
        <end position="56"/>
    </location>
</feature>
<dbReference type="RefSeq" id="XP_067759090.1">
    <property type="nucleotide sequence ID" value="XM_067903609.1"/>
</dbReference>
<feature type="transmembrane region" description="Helical" evidence="1">
    <location>
        <begin position="92"/>
        <end position="114"/>
    </location>
</feature>
<keyword evidence="1" id="KW-1133">Transmembrane helix</keyword>
<keyword evidence="1" id="KW-0812">Transmembrane</keyword>
<dbReference type="Proteomes" id="UP000674318">
    <property type="component" value="Chromosome 10"/>
</dbReference>
<dbReference type="AlphaFoldDB" id="A0A836LFQ6"/>
<sequence>MLILGVGAGTFAVLVSVAVALLIALVGSYLAPQWTLFIILGCLVLPFVVYGCILTAPRGPVDDTPALAATYYRERQLPSNTDIVDRLSPVRIVMLLVMILGTFAGLAFHVVTLANSPPYEAPRVHCLRQRLGEAHPSWYR</sequence>
<evidence type="ECO:0000313" key="2">
    <source>
        <dbReference type="EMBL" id="KAG5510349.1"/>
    </source>
</evidence>
<evidence type="ECO:0000256" key="1">
    <source>
        <dbReference type="SAM" id="Phobius"/>
    </source>
</evidence>
<proteinExistence type="predicted"/>
<evidence type="ECO:0000313" key="3">
    <source>
        <dbReference type="Proteomes" id="UP000674318"/>
    </source>
</evidence>
<organism evidence="2 3">
    <name type="scientific">Porcisia hertigi</name>
    <dbReference type="NCBI Taxonomy" id="2761500"/>
    <lineage>
        <taxon>Eukaryota</taxon>
        <taxon>Discoba</taxon>
        <taxon>Euglenozoa</taxon>
        <taxon>Kinetoplastea</taxon>
        <taxon>Metakinetoplastina</taxon>
        <taxon>Trypanosomatida</taxon>
        <taxon>Trypanosomatidae</taxon>
        <taxon>Leishmaniinae</taxon>
        <taxon>Porcisia</taxon>
    </lineage>
</organism>
<name>A0A836LFQ6_9TRYP</name>